<dbReference type="Proteomes" id="UP000703269">
    <property type="component" value="Unassembled WGS sequence"/>
</dbReference>
<feature type="region of interest" description="Disordered" evidence="1">
    <location>
        <begin position="297"/>
        <end position="333"/>
    </location>
</feature>
<reference evidence="2 3" key="1">
    <citation type="submission" date="2021-08" db="EMBL/GenBank/DDBJ databases">
        <title>Draft Genome Sequence of Phanerochaete sordida strain YK-624.</title>
        <authorList>
            <person name="Mori T."/>
            <person name="Dohra H."/>
            <person name="Suzuki T."/>
            <person name="Kawagishi H."/>
            <person name="Hirai H."/>
        </authorList>
    </citation>
    <scope>NUCLEOTIDE SEQUENCE [LARGE SCALE GENOMIC DNA]</scope>
    <source>
        <strain evidence="2 3">YK-624</strain>
    </source>
</reference>
<evidence type="ECO:0000313" key="2">
    <source>
        <dbReference type="EMBL" id="GJF00152.1"/>
    </source>
</evidence>
<sequence>MAPPTPPPATRASAADMKAIRAQLFKDRVSPNRIRYLGDSSSDILEGLVWVRYGNTDILVHTDEAEKYESMRALHANDPTENPAPEAPTSAMFSAVCRISNRLCFFNECGGWNGPSRYAKTLKDVKMTALMDTPDVDTFTEDWDTVTRNHETIIRSKRTEGVQIIKGAWDEGEGEPRRPRLRHKLFEEVDRNSEDPTDTGMPFEFTLQGWLPTPNSQICNNELQDLKVKKTHNVNPLPAYMYDGNLIHPRNYQTELRDALVLVYMTFTHWYFGPSKTNTDGASDTYNADIINMKVLAPPRPRPAGPKTPVKRYAMTDPMASPSPPKRGRTSRS</sequence>
<gene>
    <name evidence="2" type="ORF">PsYK624_164310</name>
</gene>
<name>A0A9P3LM33_9APHY</name>
<dbReference type="OrthoDB" id="2758200at2759"/>
<dbReference type="EMBL" id="BPQB01000137">
    <property type="protein sequence ID" value="GJF00152.1"/>
    <property type="molecule type" value="Genomic_DNA"/>
</dbReference>
<accession>A0A9P3LM33</accession>
<keyword evidence="3" id="KW-1185">Reference proteome</keyword>
<comment type="caution">
    <text evidence="2">The sequence shown here is derived from an EMBL/GenBank/DDBJ whole genome shotgun (WGS) entry which is preliminary data.</text>
</comment>
<protein>
    <submittedName>
        <fullName evidence="2">Uncharacterized protein</fullName>
    </submittedName>
</protein>
<evidence type="ECO:0000313" key="3">
    <source>
        <dbReference type="Proteomes" id="UP000703269"/>
    </source>
</evidence>
<evidence type="ECO:0000256" key="1">
    <source>
        <dbReference type="SAM" id="MobiDB-lite"/>
    </source>
</evidence>
<organism evidence="2 3">
    <name type="scientific">Phanerochaete sordida</name>
    <dbReference type="NCBI Taxonomy" id="48140"/>
    <lineage>
        <taxon>Eukaryota</taxon>
        <taxon>Fungi</taxon>
        <taxon>Dikarya</taxon>
        <taxon>Basidiomycota</taxon>
        <taxon>Agaricomycotina</taxon>
        <taxon>Agaricomycetes</taxon>
        <taxon>Polyporales</taxon>
        <taxon>Phanerochaetaceae</taxon>
        <taxon>Phanerochaete</taxon>
    </lineage>
</organism>
<dbReference type="AlphaFoldDB" id="A0A9P3LM33"/>
<proteinExistence type="predicted"/>